<name>A0ABD4TLF0_9EURY</name>
<organism evidence="1 2">
    <name type="scientific">Methanocalculus taiwanensis</name>
    <dbReference type="NCBI Taxonomy" id="106207"/>
    <lineage>
        <taxon>Archaea</taxon>
        <taxon>Methanobacteriati</taxon>
        <taxon>Methanobacteriota</taxon>
        <taxon>Stenosarchaea group</taxon>
        <taxon>Methanomicrobia</taxon>
        <taxon>Methanomicrobiales</taxon>
        <taxon>Methanocalculaceae</taxon>
        <taxon>Methanocalculus</taxon>
    </lineage>
</organism>
<evidence type="ECO:0000313" key="1">
    <source>
        <dbReference type="EMBL" id="MCQ1538593.1"/>
    </source>
</evidence>
<proteinExistence type="predicted"/>
<evidence type="ECO:0000313" key="2">
    <source>
        <dbReference type="Proteomes" id="UP001524383"/>
    </source>
</evidence>
<dbReference type="Proteomes" id="UP001524383">
    <property type="component" value="Unassembled WGS sequence"/>
</dbReference>
<protein>
    <submittedName>
        <fullName evidence="1">Uncharacterized protein</fullName>
    </submittedName>
</protein>
<sequence length="73" mass="7933">MLRNWARGGAASIGYSGFTALIIIPDPEIDPSEYVIPPEWWAESDPDRRRRAAWVAGAGGRFSGALSGEMRGI</sequence>
<accession>A0ABD4TLF0</accession>
<dbReference type="AlphaFoldDB" id="A0ABD4TLF0"/>
<reference evidence="1 2" key="1">
    <citation type="submission" date="2019-08" db="EMBL/GenBank/DDBJ databases">
        <authorList>
            <person name="Chen S.-C."/>
            <person name="Lai M.-C."/>
            <person name="You Y.-T."/>
        </authorList>
    </citation>
    <scope>NUCLEOTIDE SEQUENCE [LARGE SCALE GENOMIC DNA]</scope>
    <source>
        <strain evidence="1 2">P2F9704a</strain>
    </source>
</reference>
<dbReference type="EMBL" id="VOTZ01000011">
    <property type="protein sequence ID" value="MCQ1538593.1"/>
    <property type="molecule type" value="Genomic_DNA"/>
</dbReference>
<gene>
    <name evidence="1" type="ORF">FTO68_06285</name>
</gene>
<keyword evidence="2" id="KW-1185">Reference proteome</keyword>
<comment type="caution">
    <text evidence="1">The sequence shown here is derived from an EMBL/GenBank/DDBJ whole genome shotgun (WGS) entry which is preliminary data.</text>
</comment>
<dbReference type="RefSeq" id="WP_255332545.1">
    <property type="nucleotide sequence ID" value="NZ_VOTZ01000011.1"/>
</dbReference>